<reference evidence="4" key="1">
    <citation type="submission" date="2015-08" db="EMBL/GenBank/DDBJ databases">
        <authorList>
            <person name="Varghese N."/>
        </authorList>
    </citation>
    <scope>NUCLEOTIDE SEQUENCE [LARGE SCALE GENOMIC DNA]</scope>
    <source>
        <strain evidence="4">JCM 18476</strain>
    </source>
</reference>
<evidence type="ECO:0000256" key="2">
    <source>
        <dbReference type="SAM" id="SignalP"/>
    </source>
</evidence>
<evidence type="ECO:0000313" key="4">
    <source>
        <dbReference type="Proteomes" id="UP000182769"/>
    </source>
</evidence>
<keyword evidence="2" id="KW-0732">Signal</keyword>
<sequence>MKIMIRKKRLGSLSSLLVLSLIQPSANAEENNTSTSNTLTYNAQFSDEDRSAKNVVLKAAYRSHGNFSTISEDVKHVAFKSHISQTFEDYYTAQNRLEENFQDKFDQILDEYEENLKLAANTEQTLQAKENAKAVLAEIKQQHKANQEALKLKFQIS</sequence>
<dbReference type="OrthoDB" id="6107645at2"/>
<dbReference type="RefSeq" id="WP_055463251.1">
    <property type="nucleotide sequence ID" value="NZ_CYHG01000006.1"/>
</dbReference>
<name>A0A0K6ILV4_9GAMM</name>
<dbReference type="AlphaFoldDB" id="A0A0K6ILV4"/>
<protein>
    <submittedName>
        <fullName evidence="3">Uncharacterized protein</fullName>
    </submittedName>
</protein>
<proteinExistence type="predicted"/>
<feature type="coiled-coil region" evidence="1">
    <location>
        <begin position="109"/>
        <end position="149"/>
    </location>
</feature>
<keyword evidence="4" id="KW-1185">Reference proteome</keyword>
<gene>
    <name evidence="3" type="ORF">Ga0061065_106131</name>
</gene>
<feature type="signal peptide" evidence="2">
    <location>
        <begin position="1"/>
        <end position="28"/>
    </location>
</feature>
<dbReference type="EMBL" id="CYHG01000006">
    <property type="protein sequence ID" value="CUB04312.1"/>
    <property type="molecule type" value="Genomic_DNA"/>
</dbReference>
<accession>A0A0K6ILV4</accession>
<evidence type="ECO:0000256" key="1">
    <source>
        <dbReference type="SAM" id="Coils"/>
    </source>
</evidence>
<dbReference type="Proteomes" id="UP000182769">
    <property type="component" value="Unassembled WGS sequence"/>
</dbReference>
<feature type="chain" id="PRO_5005505428" evidence="2">
    <location>
        <begin position="29"/>
        <end position="157"/>
    </location>
</feature>
<evidence type="ECO:0000313" key="3">
    <source>
        <dbReference type="EMBL" id="CUB04312.1"/>
    </source>
</evidence>
<keyword evidence="1" id="KW-0175">Coiled coil</keyword>
<organism evidence="3 4">
    <name type="scientific">Marinomonas fungiae</name>
    <dbReference type="NCBI Taxonomy" id="1137284"/>
    <lineage>
        <taxon>Bacteria</taxon>
        <taxon>Pseudomonadati</taxon>
        <taxon>Pseudomonadota</taxon>
        <taxon>Gammaproteobacteria</taxon>
        <taxon>Oceanospirillales</taxon>
        <taxon>Oceanospirillaceae</taxon>
        <taxon>Marinomonas</taxon>
    </lineage>
</organism>